<protein>
    <submittedName>
        <fullName evidence="1">Uncharacterized protein</fullName>
    </submittedName>
</protein>
<keyword evidence="2" id="KW-1185">Reference proteome</keyword>
<dbReference type="InParanoid" id="A0A0G4H255"/>
<dbReference type="EMBL" id="CDMY01000952">
    <property type="protein sequence ID" value="CEM37713.1"/>
    <property type="molecule type" value="Genomic_DNA"/>
</dbReference>
<evidence type="ECO:0000313" key="2">
    <source>
        <dbReference type="Proteomes" id="UP000041254"/>
    </source>
</evidence>
<name>A0A0G4H255_VITBC</name>
<sequence length="151" mass="16803">MTGQALERPEIEMQYGAQVQPVPANTIVQHGQSFVVDAGAGVGRALYLYLRWAGIGRQEVNNYDVKMYEMDAHPHLMTVMRDHVIANNLTLWRPPPQRAAHPYFHRPLDRTTTIGPGELGLDGCTARCFMTSRVAQCQLCVTLESSEGGHL</sequence>
<gene>
    <name evidence="1" type="ORF">Vbra_18</name>
</gene>
<dbReference type="Proteomes" id="UP000041254">
    <property type="component" value="Unassembled WGS sequence"/>
</dbReference>
<dbReference type="AlphaFoldDB" id="A0A0G4H255"/>
<proteinExistence type="predicted"/>
<reference evidence="1 2" key="1">
    <citation type="submission" date="2014-11" db="EMBL/GenBank/DDBJ databases">
        <authorList>
            <person name="Zhu J."/>
            <person name="Qi W."/>
            <person name="Song R."/>
        </authorList>
    </citation>
    <scope>NUCLEOTIDE SEQUENCE [LARGE SCALE GENOMIC DNA]</scope>
</reference>
<dbReference type="VEuPathDB" id="CryptoDB:Vbra_18"/>
<accession>A0A0G4H255</accession>
<organism evidence="1 2">
    <name type="scientific">Vitrella brassicaformis (strain CCMP3155)</name>
    <dbReference type="NCBI Taxonomy" id="1169540"/>
    <lineage>
        <taxon>Eukaryota</taxon>
        <taxon>Sar</taxon>
        <taxon>Alveolata</taxon>
        <taxon>Colpodellida</taxon>
        <taxon>Vitrellaceae</taxon>
        <taxon>Vitrella</taxon>
    </lineage>
</organism>
<evidence type="ECO:0000313" key="1">
    <source>
        <dbReference type="EMBL" id="CEM37713.1"/>
    </source>
</evidence>